<dbReference type="SMART" id="SM00530">
    <property type="entry name" value="HTH_XRE"/>
    <property type="match status" value="1"/>
</dbReference>
<dbReference type="InterPro" id="IPR001387">
    <property type="entry name" value="Cro/C1-type_HTH"/>
</dbReference>
<gene>
    <name evidence="3" type="ORF">J2S07_001273</name>
</gene>
<dbReference type="SUPFAM" id="SSF47413">
    <property type="entry name" value="lambda repressor-like DNA-binding domains"/>
    <property type="match status" value="1"/>
</dbReference>
<keyword evidence="4" id="KW-1185">Reference proteome</keyword>
<dbReference type="PROSITE" id="PS50943">
    <property type="entry name" value="HTH_CROC1"/>
    <property type="match status" value="1"/>
</dbReference>
<reference evidence="3 4" key="1">
    <citation type="submission" date="2023-07" db="EMBL/GenBank/DDBJ databases">
        <title>Genomic Encyclopedia of Type Strains, Phase IV (KMG-IV): sequencing the most valuable type-strain genomes for metagenomic binning, comparative biology and taxonomic classification.</title>
        <authorList>
            <person name="Goeker M."/>
        </authorList>
    </citation>
    <scope>NUCLEOTIDE SEQUENCE [LARGE SCALE GENOMIC DNA]</scope>
    <source>
        <strain evidence="3 4">DSM 23948</strain>
    </source>
</reference>
<dbReference type="InterPro" id="IPR010982">
    <property type="entry name" value="Lambda_DNA-bd_dom_sf"/>
</dbReference>
<evidence type="ECO:0000313" key="4">
    <source>
        <dbReference type="Proteomes" id="UP001231362"/>
    </source>
</evidence>
<name>A0ABT9V205_9BACL</name>
<dbReference type="PANTHER" id="PTHR46558">
    <property type="entry name" value="TRACRIPTIONAL REGULATORY PROTEIN-RELATED-RELATED"/>
    <property type="match status" value="1"/>
</dbReference>
<sequence length="77" mass="8965">MAVEVTITNCLLRDRRLAADLTQEELARIIGISKSRVSEYENMERIMSFTTLIKFAYVLNCGMDELYKYKIVGRRRG</sequence>
<dbReference type="PANTHER" id="PTHR46558:SF11">
    <property type="entry name" value="HTH-TYPE TRANSCRIPTIONAL REGULATOR XRE"/>
    <property type="match status" value="1"/>
</dbReference>
<protein>
    <submittedName>
        <fullName evidence="3">Transcriptional regulator with XRE-family HTH domain</fullName>
    </submittedName>
</protein>
<dbReference type="EMBL" id="JAUSTU010000004">
    <property type="protein sequence ID" value="MDQ0154969.1"/>
    <property type="molecule type" value="Genomic_DNA"/>
</dbReference>
<dbReference type="CDD" id="cd00093">
    <property type="entry name" value="HTH_XRE"/>
    <property type="match status" value="1"/>
</dbReference>
<dbReference type="Gene3D" id="1.10.260.40">
    <property type="entry name" value="lambda repressor-like DNA-binding domains"/>
    <property type="match status" value="1"/>
</dbReference>
<feature type="domain" description="HTH cro/C1-type" evidence="2">
    <location>
        <begin position="12"/>
        <end position="66"/>
    </location>
</feature>
<dbReference type="Proteomes" id="UP001231362">
    <property type="component" value="Unassembled WGS sequence"/>
</dbReference>
<dbReference type="Pfam" id="PF01381">
    <property type="entry name" value="HTH_3"/>
    <property type="match status" value="1"/>
</dbReference>
<comment type="caution">
    <text evidence="3">The sequence shown here is derived from an EMBL/GenBank/DDBJ whole genome shotgun (WGS) entry which is preliminary data.</text>
</comment>
<accession>A0ABT9V205</accession>
<evidence type="ECO:0000259" key="2">
    <source>
        <dbReference type="PROSITE" id="PS50943"/>
    </source>
</evidence>
<dbReference type="RefSeq" id="WP_307149545.1">
    <property type="nucleotide sequence ID" value="NZ_JAUSTU010000004.1"/>
</dbReference>
<proteinExistence type="predicted"/>
<organism evidence="3 4">
    <name type="scientific">Anoxybacillus andreesenii</name>
    <dbReference type="NCBI Taxonomy" id="1325932"/>
    <lineage>
        <taxon>Bacteria</taxon>
        <taxon>Bacillati</taxon>
        <taxon>Bacillota</taxon>
        <taxon>Bacilli</taxon>
        <taxon>Bacillales</taxon>
        <taxon>Anoxybacillaceae</taxon>
        <taxon>Anoxybacillus</taxon>
    </lineage>
</organism>
<keyword evidence="1" id="KW-0238">DNA-binding</keyword>
<evidence type="ECO:0000313" key="3">
    <source>
        <dbReference type="EMBL" id="MDQ0154969.1"/>
    </source>
</evidence>
<evidence type="ECO:0000256" key="1">
    <source>
        <dbReference type="ARBA" id="ARBA00023125"/>
    </source>
</evidence>